<dbReference type="AlphaFoldDB" id="A0A9W4SIG9"/>
<dbReference type="GO" id="GO:0004674">
    <property type="term" value="F:protein serine/threonine kinase activity"/>
    <property type="evidence" value="ECO:0007669"/>
    <property type="project" value="TreeGrafter"/>
</dbReference>
<dbReference type="InterPro" id="IPR001245">
    <property type="entry name" value="Ser-Thr/Tyr_kinase_cat_dom"/>
</dbReference>
<feature type="compositionally biased region" description="Acidic residues" evidence="1">
    <location>
        <begin position="472"/>
        <end position="499"/>
    </location>
</feature>
<dbReference type="Pfam" id="PF07714">
    <property type="entry name" value="PK_Tyr_Ser-Thr"/>
    <property type="match status" value="1"/>
</dbReference>
<dbReference type="InterPro" id="IPR051681">
    <property type="entry name" value="Ser/Thr_Kinases-Pseudokinases"/>
</dbReference>
<feature type="region of interest" description="Disordered" evidence="1">
    <location>
        <begin position="31"/>
        <end position="57"/>
    </location>
</feature>
<sequence length="554" mass="64694">MQSRQTWKIKILGVLRFFGYSKKAARNEELEIPPSTTYSDDSDESNSDTEVSINSTSSDLAETINTSNSITSKNLRECNECKKVRSFNWCKTCESKEFAKHFSDWSSNNELLNKFIRNTQYKAYDHRFYWEWIPFNQLSNVQHLANDIVFTAIWLEGPRNHWNNKSMLYVRRKWCKVVLKRLAHSPDNIGKEFINELRSYYGRKRSRCGRIVQIYGITLDPEKNCYMLVTEYHNKRDIRTSLQENYSELTWSDKLRLLHDCAEALLHVHSRGHTHKNLHSGNLLLHSKGTNVSLNLSDLGLYNHQSVGELFGVIPYVAPEVLNGWPITQDADIYGFSMIMFELATGLPPFYDRVHDQRLIFDICERDLRPRYDSDQIPVFYASLMQKCWSTEPFSRPNANEILFIIKSWNDVDFPDIQFKRENFKIHPDAIYNSRPLADLISREFELRDQFRDEAELSEQNEVEESSKDSFEESSEDYEDDEQEKSESESESELDDECATFEQTVETKIDKFPFKLELNLGESSTSSFAIHDEIKNERDTTTTSSDNDSSTESS</sequence>
<dbReference type="EMBL" id="CAMKVN010000680">
    <property type="protein sequence ID" value="CAI2170280.1"/>
    <property type="molecule type" value="Genomic_DNA"/>
</dbReference>
<evidence type="ECO:0000313" key="4">
    <source>
        <dbReference type="Proteomes" id="UP001153678"/>
    </source>
</evidence>
<dbReference type="Gene3D" id="1.10.510.10">
    <property type="entry name" value="Transferase(Phosphotransferase) domain 1"/>
    <property type="match status" value="1"/>
</dbReference>
<feature type="compositionally biased region" description="Low complexity" evidence="1">
    <location>
        <begin position="541"/>
        <end position="554"/>
    </location>
</feature>
<keyword evidence="4" id="KW-1185">Reference proteome</keyword>
<dbReference type="OrthoDB" id="544350at2759"/>
<name>A0A9W4SIG9_9GLOM</name>
<organism evidence="3 4">
    <name type="scientific">Funneliformis geosporum</name>
    <dbReference type="NCBI Taxonomy" id="1117311"/>
    <lineage>
        <taxon>Eukaryota</taxon>
        <taxon>Fungi</taxon>
        <taxon>Fungi incertae sedis</taxon>
        <taxon>Mucoromycota</taxon>
        <taxon>Glomeromycotina</taxon>
        <taxon>Glomeromycetes</taxon>
        <taxon>Glomerales</taxon>
        <taxon>Glomeraceae</taxon>
        <taxon>Funneliformis</taxon>
    </lineage>
</organism>
<accession>A0A9W4SIG9</accession>
<evidence type="ECO:0000259" key="2">
    <source>
        <dbReference type="PROSITE" id="PS50011"/>
    </source>
</evidence>
<evidence type="ECO:0000313" key="3">
    <source>
        <dbReference type="EMBL" id="CAI2170280.1"/>
    </source>
</evidence>
<comment type="caution">
    <text evidence="3">The sequence shown here is derived from an EMBL/GenBank/DDBJ whole genome shotgun (WGS) entry which is preliminary data.</text>
</comment>
<dbReference type="PANTHER" id="PTHR44329">
    <property type="entry name" value="SERINE/THREONINE-PROTEIN KINASE TNNI3K-RELATED"/>
    <property type="match status" value="1"/>
</dbReference>
<protein>
    <submittedName>
        <fullName evidence="3">19424_t:CDS:1</fullName>
    </submittedName>
</protein>
<reference evidence="3" key="1">
    <citation type="submission" date="2022-08" db="EMBL/GenBank/DDBJ databases">
        <authorList>
            <person name="Kallberg Y."/>
            <person name="Tangrot J."/>
            <person name="Rosling A."/>
        </authorList>
    </citation>
    <scope>NUCLEOTIDE SEQUENCE</scope>
    <source>
        <strain evidence="3">Wild A</strain>
    </source>
</reference>
<feature type="region of interest" description="Disordered" evidence="1">
    <location>
        <begin position="523"/>
        <end position="554"/>
    </location>
</feature>
<dbReference type="GO" id="GO:0005524">
    <property type="term" value="F:ATP binding"/>
    <property type="evidence" value="ECO:0007669"/>
    <property type="project" value="InterPro"/>
</dbReference>
<proteinExistence type="predicted"/>
<dbReference type="PROSITE" id="PS50011">
    <property type="entry name" value="PROTEIN_KINASE_DOM"/>
    <property type="match status" value="1"/>
</dbReference>
<gene>
    <name evidence="3" type="ORF">FWILDA_LOCUS4501</name>
</gene>
<dbReference type="InterPro" id="IPR011009">
    <property type="entry name" value="Kinase-like_dom_sf"/>
</dbReference>
<evidence type="ECO:0000256" key="1">
    <source>
        <dbReference type="SAM" id="MobiDB-lite"/>
    </source>
</evidence>
<dbReference type="SUPFAM" id="SSF56112">
    <property type="entry name" value="Protein kinase-like (PK-like)"/>
    <property type="match status" value="1"/>
</dbReference>
<dbReference type="Proteomes" id="UP001153678">
    <property type="component" value="Unassembled WGS sequence"/>
</dbReference>
<feature type="domain" description="Protein kinase" evidence="2">
    <location>
        <begin position="135"/>
        <end position="410"/>
    </location>
</feature>
<dbReference type="InterPro" id="IPR000719">
    <property type="entry name" value="Prot_kinase_dom"/>
</dbReference>
<feature type="compositionally biased region" description="Basic and acidic residues" evidence="1">
    <location>
        <begin position="530"/>
        <end position="540"/>
    </location>
</feature>
<feature type="region of interest" description="Disordered" evidence="1">
    <location>
        <begin position="454"/>
        <end position="502"/>
    </location>
</feature>